<feature type="compositionally biased region" description="Pro residues" evidence="1">
    <location>
        <begin position="329"/>
        <end position="342"/>
    </location>
</feature>
<evidence type="ECO:0000256" key="2">
    <source>
        <dbReference type="SAM" id="Phobius"/>
    </source>
</evidence>
<gene>
    <name evidence="4" type="ORF">RDB_LOCUS106121</name>
</gene>
<proteinExistence type="predicted"/>
<feature type="region of interest" description="Disordered" evidence="1">
    <location>
        <begin position="531"/>
        <end position="556"/>
    </location>
</feature>
<keyword evidence="2" id="KW-0472">Membrane</keyword>
<dbReference type="InterPro" id="IPR036779">
    <property type="entry name" value="LysM_dom_sf"/>
</dbReference>
<evidence type="ECO:0000313" key="4">
    <source>
        <dbReference type="EMBL" id="CAE6463229.1"/>
    </source>
</evidence>
<dbReference type="Gene3D" id="3.10.350.10">
    <property type="entry name" value="LysM domain"/>
    <property type="match status" value="1"/>
</dbReference>
<dbReference type="AlphaFoldDB" id="A0A8H3GNA7"/>
<sequence length="673" mass="72957">MSDSDISTSTRSSRSRSSTSRSRTASSTFSSTESEGGLDTTTTATFVPTTTPSTTGLLTASVPVQTETTSSSSLSASTPISTTSTSDNSGAAGPPVAAIVVPTILGAFVIGAVAFFLIFRRRRRRRSSGSPYITRHEPKRRDTHPQPTIQDSSLYLASNKEPENEKDMTPMSPSSSIDCEILRSPKSKLRSSRASSSIFIDDRDDVTISSRSNHFRPLSLGEPLTSRGLQSPTSATSQPTPLFDRSHSNRAVSDRQLPTIPGTPSTPRFAFFTPEEQDGEKIIAQAQPADVEIISLSRTTTRNSNRSSRSARSKTRNSTPPTPTGSLPPLSPPPPIPLPPLPGLSDHLAKRVSTNTLSAPSRPGFMDSRPSLSALPVPKSSLQKRSSRVFVHPVARGISATGAYQETPVYGDRPGGDRPVVQHGRDNEAETFILGDSDEEDDWGLAPKHVKPDAVDDRPPTPPKVLETTEVPSVANSALPQSYTYYIKPRDTVTGIALKHGVDPRQLCVLNKLPSSTLTTTPHLLHITRTTLQLPPGSRAPSPPPPDLEQRSEARAKERAGKAFQAITKETDWGIAQTYVSLLEVEDVDVKEGKRRMIDPRSKEGKQAMAVDRYLDDNAWEEEQRKAGLVPRIEPFPYFDLKGKENVECNKESASGGSLGWWRGLVSGSSLKR</sequence>
<dbReference type="EMBL" id="CAJMWR010003602">
    <property type="protein sequence ID" value="CAE6463229.1"/>
    <property type="molecule type" value="Genomic_DNA"/>
</dbReference>
<feature type="compositionally biased region" description="Polar residues" evidence="1">
    <location>
        <begin position="145"/>
        <end position="156"/>
    </location>
</feature>
<feature type="region of interest" description="Disordered" evidence="1">
    <location>
        <begin position="127"/>
        <end position="188"/>
    </location>
</feature>
<dbReference type="Proteomes" id="UP000663840">
    <property type="component" value="Unassembled WGS sequence"/>
</dbReference>
<feature type="domain" description="LysM" evidence="3">
    <location>
        <begin position="485"/>
        <end position="518"/>
    </location>
</feature>
<name>A0A8H3GNA7_9AGAM</name>
<organism evidence="4 5">
    <name type="scientific">Rhizoctonia solani</name>
    <dbReference type="NCBI Taxonomy" id="456999"/>
    <lineage>
        <taxon>Eukaryota</taxon>
        <taxon>Fungi</taxon>
        <taxon>Dikarya</taxon>
        <taxon>Basidiomycota</taxon>
        <taxon>Agaricomycotina</taxon>
        <taxon>Agaricomycetes</taxon>
        <taxon>Cantharellales</taxon>
        <taxon>Ceratobasidiaceae</taxon>
        <taxon>Rhizoctonia</taxon>
    </lineage>
</organism>
<feature type="region of interest" description="Disordered" evidence="1">
    <location>
        <begin position="213"/>
        <end position="271"/>
    </location>
</feature>
<feature type="compositionally biased region" description="Polar residues" evidence="1">
    <location>
        <begin position="227"/>
        <end position="240"/>
    </location>
</feature>
<evidence type="ECO:0000259" key="3">
    <source>
        <dbReference type="Pfam" id="PF01476"/>
    </source>
</evidence>
<dbReference type="Pfam" id="PF01476">
    <property type="entry name" value="LysM"/>
    <property type="match status" value="1"/>
</dbReference>
<accession>A0A8H3GNA7</accession>
<feature type="region of interest" description="Disordered" evidence="1">
    <location>
        <begin position="1"/>
        <end position="92"/>
    </location>
</feature>
<dbReference type="InterPro" id="IPR018392">
    <property type="entry name" value="LysM"/>
</dbReference>
<feature type="region of interest" description="Disordered" evidence="1">
    <location>
        <begin position="651"/>
        <end position="673"/>
    </location>
</feature>
<dbReference type="SUPFAM" id="SSF54106">
    <property type="entry name" value="LysM domain"/>
    <property type="match status" value="1"/>
</dbReference>
<feature type="compositionally biased region" description="Basic and acidic residues" evidence="1">
    <location>
        <begin position="134"/>
        <end position="144"/>
    </location>
</feature>
<evidence type="ECO:0000313" key="5">
    <source>
        <dbReference type="Proteomes" id="UP000663840"/>
    </source>
</evidence>
<feature type="region of interest" description="Disordered" evidence="1">
    <location>
        <begin position="293"/>
        <end position="386"/>
    </location>
</feature>
<feature type="transmembrane region" description="Helical" evidence="2">
    <location>
        <begin position="96"/>
        <end position="119"/>
    </location>
</feature>
<keyword evidence="2" id="KW-0812">Transmembrane</keyword>
<reference evidence="4" key="1">
    <citation type="submission" date="2021-01" db="EMBL/GenBank/DDBJ databases">
        <authorList>
            <person name="Kaushik A."/>
        </authorList>
    </citation>
    <scope>NUCLEOTIDE SEQUENCE</scope>
    <source>
        <strain evidence="4">AG1-1A</strain>
    </source>
</reference>
<keyword evidence="2" id="KW-1133">Transmembrane helix</keyword>
<feature type="compositionally biased region" description="Low complexity" evidence="1">
    <location>
        <begin position="295"/>
        <end position="308"/>
    </location>
</feature>
<comment type="caution">
    <text evidence="4">The sequence shown here is derived from an EMBL/GenBank/DDBJ whole genome shotgun (WGS) entry which is preliminary data.</text>
</comment>
<protein>
    <recommendedName>
        <fullName evidence="3">LysM domain-containing protein</fullName>
    </recommendedName>
</protein>
<feature type="compositionally biased region" description="Low complexity" evidence="1">
    <location>
        <begin position="316"/>
        <end position="328"/>
    </location>
</feature>
<feature type="compositionally biased region" description="Low complexity" evidence="1">
    <location>
        <begin position="531"/>
        <end position="540"/>
    </location>
</feature>
<evidence type="ECO:0000256" key="1">
    <source>
        <dbReference type="SAM" id="MobiDB-lite"/>
    </source>
</evidence>